<dbReference type="OrthoDB" id="8670884at2"/>
<dbReference type="SUPFAM" id="SSF51905">
    <property type="entry name" value="FAD/NAD(P)-binding domain"/>
    <property type="match status" value="1"/>
</dbReference>
<dbReference type="Gene3D" id="3.50.50.60">
    <property type="entry name" value="FAD/NAD(P)-binding domain"/>
    <property type="match status" value="1"/>
</dbReference>
<dbReference type="InterPro" id="IPR036188">
    <property type="entry name" value="FAD/NAD-bd_sf"/>
</dbReference>
<dbReference type="GO" id="GO:0019622">
    <property type="term" value="P:3-(3-hydroxy)phenylpropionate catabolic process"/>
    <property type="evidence" value="ECO:0007669"/>
    <property type="project" value="TreeGrafter"/>
</dbReference>
<feature type="region of interest" description="Disordered" evidence="2">
    <location>
        <begin position="552"/>
        <end position="581"/>
    </location>
</feature>
<evidence type="ECO:0000256" key="2">
    <source>
        <dbReference type="SAM" id="MobiDB-lite"/>
    </source>
</evidence>
<evidence type="ECO:0000313" key="4">
    <source>
        <dbReference type="EMBL" id="AJO72705.1"/>
    </source>
</evidence>
<dbReference type="EMBL" id="KP161205">
    <property type="protein sequence ID" value="AJO72705.1"/>
    <property type="molecule type" value="Genomic_DNA"/>
</dbReference>
<dbReference type="Gene3D" id="3.30.70.2450">
    <property type="match status" value="1"/>
</dbReference>
<sequence>MASSGSVDVAVCGAGPVGLTAAALLAARGVDVVVLEQHESTSDEPKAISIDDESLRVYQRAGIVDRILPIVVPGTGTRYYDSAGLPLFQARGPHPFRLGYPIKNPFAQPDLERALVAALAASPFVRLRFGTRVTGIEQLGDRVRLRASANGVDQVLDAAYVLGCDGGRSATRLLQGVEMSGRSYPDVWLVVDTVGDPHTERFAMHYADPYRPHVVIPGLGGRCRYEFRLFDGEGAAGEQPSFELIRKLVSRYRSLEPEHVERAVNYRFHAVIADEWMIGRSFLLGDAAHMMPPFAGQGLNAGIRDAANLTWKIADVLAGRLDSSVLASYQAERAPHALATIRLSERLGRVVMTTRPGLARRRDDAVRRALGTAAGRIFLEQMRFRPPHRLDDGLVLADGATGEVGVPIGQPTVFDTIAHQLRRLDDILGNGWSVLAVDVDDSDWAAVHPVCTAFAARQAVVVTGDVLPRTRHRVLLDVDGGLHREFSSYSGQFVLLRPDRIIAAAWSPRASGGVVDRVLGWIPAKSMPGTREEGMPGASEEYMPGTREVGVPGTRGEGMPGPRGVEAPGSEGTVAEVGCCG</sequence>
<dbReference type="PANTHER" id="PTHR43476:SF3">
    <property type="entry name" value="FAD-BINDING MONOOXYGENASE"/>
    <property type="match status" value="1"/>
</dbReference>
<dbReference type="GO" id="GO:0071949">
    <property type="term" value="F:FAD binding"/>
    <property type="evidence" value="ECO:0007669"/>
    <property type="project" value="InterPro"/>
</dbReference>
<dbReference type="PRINTS" id="PR00420">
    <property type="entry name" value="RNGMNOXGNASE"/>
</dbReference>
<dbReference type="GO" id="GO:0008688">
    <property type="term" value="F:3-(3-hydroxyphenyl)propionate hydroxylase activity"/>
    <property type="evidence" value="ECO:0007669"/>
    <property type="project" value="TreeGrafter"/>
</dbReference>
<evidence type="ECO:0000256" key="1">
    <source>
        <dbReference type="ARBA" id="ARBA00023002"/>
    </source>
</evidence>
<accession>A0A0U1Z2B6</accession>
<dbReference type="AlphaFoldDB" id="A0A0U1Z2B6"/>
<evidence type="ECO:0000259" key="3">
    <source>
        <dbReference type="Pfam" id="PF01494"/>
    </source>
</evidence>
<dbReference type="InterPro" id="IPR002938">
    <property type="entry name" value="FAD-bd"/>
</dbReference>
<dbReference type="Pfam" id="PF01494">
    <property type="entry name" value="FAD_binding_3"/>
    <property type="match status" value="1"/>
</dbReference>
<keyword evidence="1" id="KW-0560">Oxidoreductase</keyword>
<feature type="domain" description="FAD-binding" evidence="3">
    <location>
        <begin position="7"/>
        <end position="342"/>
    </location>
</feature>
<name>A0A0U1Z2B6_9NOCA</name>
<dbReference type="InterPro" id="IPR050631">
    <property type="entry name" value="PheA/TfdB_FAD_monoxygenase"/>
</dbReference>
<dbReference type="RefSeq" id="WP_067582516.1">
    <property type="nucleotide sequence ID" value="NZ_JABMCZ010000001.1"/>
</dbReference>
<reference evidence="4" key="2">
    <citation type="journal article" date="2016" name="Org. Biomol. Chem.">
        <title>Target-specific identification and characterization of the putative gene cluster for brasilinolide biosynthesis revealing the mechanistic insights and combinatorial synthetic utility of 2-deoxy-l-fucose biosynthetic enzymes.</title>
        <authorList>
            <person name="Chiu H.T."/>
            <person name="Weng C.P."/>
            <person name="Lin Y.C."/>
            <person name="Chen K.H."/>
        </authorList>
    </citation>
    <scope>NUCLEOTIDE SEQUENCE</scope>
    <source>
        <strain evidence="4">IFM 0406</strain>
    </source>
</reference>
<reference evidence="4" key="1">
    <citation type="submission" date="2014-11" db="EMBL/GenBank/DDBJ databases">
        <authorList>
            <person name="Zhu J."/>
            <person name="Qi W."/>
            <person name="Song R."/>
        </authorList>
    </citation>
    <scope>NUCLEOTIDE SEQUENCE</scope>
    <source>
        <strain evidence="4">IFM 0406</strain>
    </source>
</reference>
<keyword evidence="4" id="KW-0503">Monooxygenase</keyword>
<protein>
    <submittedName>
        <fullName evidence="4">Monooxygenase</fullName>
    </submittedName>
</protein>
<dbReference type="PANTHER" id="PTHR43476">
    <property type="entry name" value="3-(3-HYDROXY-PHENYL)PROPIONATE/3-HYDROXYCINNAMIC ACID HYDROXYLASE"/>
    <property type="match status" value="1"/>
</dbReference>
<proteinExistence type="predicted"/>
<organism evidence="4">
    <name type="scientific">Nocardia terpenica</name>
    <dbReference type="NCBI Taxonomy" id="455432"/>
    <lineage>
        <taxon>Bacteria</taxon>
        <taxon>Bacillati</taxon>
        <taxon>Actinomycetota</taxon>
        <taxon>Actinomycetes</taxon>
        <taxon>Mycobacteriales</taxon>
        <taxon>Nocardiaceae</taxon>
        <taxon>Nocardia</taxon>
    </lineage>
</organism>